<reference evidence="1 2" key="1">
    <citation type="submission" date="2018-06" db="EMBL/GenBank/DDBJ databases">
        <title>Genomic Encyclopedia of Type Strains, Phase IV (KMG-IV): sequencing the most valuable type-strain genomes for metagenomic binning, comparative biology and taxonomic classification.</title>
        <authorList>
            <person name="Goeker M."/>
        </authorList>
    </citation>
    <scope>NUCLEOTIDE SEQUENCE [LARGE SCALE GENOMIC DNA]</scope>
    <source>
        <strain evidence="1 2">DSM 45479</strain>
    </source>
</reference>
<dbReference type="EMBL" id="QLTT01000001">
    <property type="protein sequence ID" value="RAS70510.1"/>
    <property type="molecule type" value="Genomic_DNA"/>
</dbReference>
<name>A0ABX9EKF3_9PSEU</name>
<protein>
    <submittedName>
        <fullName evidence="1">Uncharacterized protein</fullName>
    </submittedName>
</protein>
<sequence length="32" mass="3384">MTIGIGIGIGIGCRVPYVGDSGYRTSVSRLER</sequence>
<gene>
    <name evidence="1" type="ORF">C8D87_101810</name>
</gene>
<evidence type="ECO:0000313" key="1">
    <source>
        <dbReference type="EMBL" id="RAS70510.1"/>
    </source>
</evidence>
<proteinExistence type="predicted"/>
<evidence type="ECO:0000313" key="2">
    <source>
        <dbReference type="Proteomes" id="UP000248714"/>
    </source>
</evidence>
<keyword evidence="2" id="KW-1185">Reference proteome</keyword>
<dbReference type="Proteomes" id="UP000248714">
    <property type="component" value="Unassembled WGS sequence"/>
</dbReference>
<organism evidence="1 2">
    <name type="scientific">Lentzea atacamensis</name>
    <dbReference type="NCBI Taxonomy" id="531938"/>
    <lineage>
        <taxon>Bacteria</taxon>
        <taxon>Bacillati</taxon>
        <taxon>Actinomycetota</taxon>
        <taxon>Actinomycetes</taxon>
        <taxon>Pseudonocardiales</taxon>
        <taxon>Pseudonocardiaceae</taxon>
        <taxon>Lentzea</taxon>
    </lineage>
</organism>
<comment type="caution">
    <text evidence="1">The sequence shown here is derived from an EMBL/GenBank/DDBJ whole genome shotgun (WGS) entry which is preliminary data.</text>
</comment>
<accession>A0ABX9EKF3</accession>